<organism evidence="1 2">
    <name type="scientific">Enterobacter agglomerans</name>
    <name type="common">Erwinia herbicola</name>
    <name type="synonym">Pantoea agglomerans</name>
    <dbReference type="NCBI Taxonomy" id="549"/>
    <lineage>
        <taxon>Bacteria</taxon>
        <taxon>Pseudomonadati</taxon>
        <taxon>Pseudomonadota</taxon>
        <taxon>Gammaproteobacteria</taxon>
        <taxon>Enterobacterales</taxon>
        <taxon>Erwiniaceae</taxon>
        <taxon>Pantoea</taxon>
        <taxon>Pantoea agglomerans group</taxon>
    </lineage>
</organism>
<accession>A0A7X2MJU7</accession>
<proteinExistence type="predicted"/>
<sequence length="61" mass="6626">MKWRASWRNTPITARLSRLLTSPKCRNGQLTLDANRNLVNTQGLNVTGYPASGSPATIQAG</sequence>
<dbReference type="InterPro" id="IPR037925">
    <property type="entry name" value="FlgE/F/G-like"/>
</dbReference>
<evidence type="ECO:0000313" key="2">
    <source>
        <dbReference type="Proteomes" id="UP000461948"/>
    </source>
</evidence>
<reference evidence="1 2" key="1">
    <citation type="submission" date="2019-11" db="EMBL/GenBank/DDBJ databases">
        <title>Draft Genome Sequence of Plant Growth-Promoting Rhizosphere-Associated Bacteria.</title>
        <authorList>
            <person name="Vasilyev I.Y."/>
            <person name="Radchenko V."/>
            <person name="Ilnitskaya E.V."/>
        </authorList>
    </citation>
    <scope>NUCLEOTIDE SEQUENCE [LARGE SCALE GENOMIC DNA]</scope>
    <source>
        <strain evidence="1 2">VRA_MhP_f</strain>
    </source>
</reference>
<gene>
    <name evidence="1" type="ORF">GKC49_05100</name>
</gene>
<name>A0A7X2MJU7_ENTAG</name>
<dbReference type="AlphaFoldDB" id="A0A7X2MJU7"/>
<dbReference type="SUPFAM" id="SSF117143">
    <property type="entry name" value="Flagellar hook protein flgE"/>
    <property type="match status" value="1"/>
</dbReference>
<feature type="non-terminal residue" evidence="1">
    <location>
        <position position="61"/>
    </location>
</feature>
<dbReference type="EMBL" id="WKLC01000132">
    <property type="protein sequence ID" value="MSE14540.1"/>
    <property type="molecule type" value="Genomic_DNA"/>
</dbReference>
<protein>
    <submittedName>
        <fullName evidence="1">Uncharacterized protein</fullName>
    </submittedName>
</protein>
<dbReference type="Proteomes" id="UP000461948">
    <property type="component" value="Unassembled WGS sequence"/>
</dbReference>
<evidence type="ECO:0000313" key="1">
    <source>
        <dbReference type="EMBL" id="MSE14540.1"/>
    </source>
</evidence>
<comment type="caution">
    <text evidence="1">The sequence shown here is derived from an EMBL/GenBank/DDBJ whole genome shotgun (WGS) entry which is preliminary data.</text>
</comment>